<evidence type="ECO:0000313" key="6">
    <source>
        <dbReference type="RefSeq" id="XP_033779751.1"/>
    </source>
</evidence>
<name>A0A6P8P7R3_GEOSA</name>
<keyword evidence="2" id="KW-1133">Transmembrane helix</keyword>
<proteinExistence type="predicted"/>
<evidence type="ECO:0000256" key="1">
    <source>
        <dbReference type="SAM" id="MobiDB-lite"/>
    </source>
</evidence>
<sequence length="412" mass="45785">MAAPPTEKSLQDPVQAKTVNFSDLNEETLVSEDQASCEDRTLTWEEAERAGLSDDAKLATTALDDEPSEQERKPSLMGSREFYVLPSSIEKSLQDSSPNQTIGVPNDEEDNQMPEAAKQVFVPHVQIAVGNHVLPQSQWSLSSRRRSKATVEAYELESCGNESCNQEKQAFFAQDDPNSSKHICQAERMEWAEEDEAAQKPRCCKACSSRNLKTVASFLGAVVIFPCLLYGAYVFLPFDAPLMPGISTRLIYTLRCSVFATVPVVIGLVVCGISHLCFSSTDPFHHHGECVKQEREVALHQHFISQSVQLFVLYFLNLAVLATYLPQETLKLIPLLTGFFALSRLIYWLSFAVGRAFRGFGYGLTFLPLLTMLVCNLYFVFVVEPDKMFAVEGDATAKAQTPDAASKVRLWG</sequence>
<feature type="compositionally biased region" description="Basic and acidic residues" evidence="1">
    <location>
        <begin position="37"/>
        <end position="57"/>
    </location>
</feature>
<keyword evidence="3" id="KW-1185">Reference proteome</keyword>
<dbReference type="KEGG" id="gsh:117350004"/>
<protein>
    <submittedName>
        <fullName evidence="4 5">Transmembrane protein 79</fullName>
    </submittedName>
</protein>
<dbReference type="RefSeq" id="XP_033779750.1">
    <property type="nucleotide sequence ID" value="XM_033923859.1"/>
</dbReference>
<accession>A0A6P8P7R3</accession>
<evidence type="ECO:0000313" key="5">
    <source>
        <dbReference type="RefSeq" id="XP_033779750.1"/>
    </source>
</evidence>
<dbReference type="RefSeq" id="XP_033779749.1">
    <property type="nucleotide sequence ID" value="XM_033923858.1"/>
</dbReference>
<dbReference type="GO" id="GO:0045055">
    <property type="term" value="P:regulated exocytosis"/>
    <property type="evidence" value="ECO:0007669"/>
    <property type="project" value="TreeGrafter"/>
</dbReference>
<dbReference type="RefSeq" id="XP_033779751.1">
    <property type="nucleotide sequence ID" value="XM_033923860.1"/>
</dbReference>
<dbReference type="PANTHER" id="PTHR31004">
    <property type="entry name" value="TRANSMEMBRANE PROTEIN 79"/>
    <property type="match status" value="1"/>
</dbReference>
<feature type="transmembrane region" description="Helical" evidence="2">
    <location>
        <begin position="215"/>
        <end position="238"/>
    </location>
</feature>
<feature type="compositionally biased region" description="Polar residues" evidence="1">
    <location>
        <begin position="90"/>
        <end position="103"/>
    </location>
</feature>
<dbReference type="GO" id="GO:0005765">
    <property type="term" value="C:lysosomal membrane"/>
    <property type="evidence" value="ECO:0007669"/>
    <property type="project" value="TreeGrafter"/>
</dbReference>
<dbReference type="GeneID" id="117350004"/>
<keyword evidence="2 4" id="KW-0812">Transmembrane</keyword>
<feature type="region of interest" description="Disordered" evidence="1">
    <location>
        <begin position="1"/>
        <end position="79"/>
    </location>
</feature>
<dbReference type="AlphaFoldDB" id="A0A6P8P7R3"/>
<feature type="transmembrane region" description="Helical" evidence="2">
    <location>
        <begin position="258"/>
        <end position="278"/>
    </location>
</feature>
<feature type="transmembrane region" description="Helical" evidence="2">
    <location>
        <begin position="308"/>
        <end position="326"/>
    </location>
</feature>
<feature type="region of interest" description="Disordered" evidence="1">
    <location>
        <begin position="90"/>
        <end position="109"/>
    </location>
</feature>
<keyword evidence="2" id="KW-0472">Membrane</keyword>
<dbReference type="OrthoDB" id="8887147at2759"/>
<evidence type="ECO:0000313" key="3">
    <source>
        <dbReference type="Proteomes" id="UP000515159"/>
    </source>
</evidence>
<reference evidence="4 5" key="1">
    <citation type="submission" date="2025-04" db="UniProtKB">
        <authorList>
            <consortium name="RefSeq"/>
        </authorList>
    </citation>
    <scope>IDENTIFICATION</scope>
</reference>
<evidence type="ECO:0000256" key="2">
    <source>
        <dbReference type="SAM" id="Phobius"/>
    </source>
</evidence>
<dbReference type="PANTHER" id="PTHR31004:SF1">
    <property type="entry name" value="TRANSMEMBRANE PROTEIN 79"/>
    <property type="match status" value="1"/>
</dbReference>
<feature type="transmembrane region" description="Helical" evidence="2">
    <location>
        <begin position="332"/>
        <end position="353"/>
    </location>
</feature>
<dbReference type="GO" id="GO:0032588">
    <property type="term" value="C:trans-Golgi network membrane"/>
    <property type="evidence" value="ECO:0007669"/>
    <property type="project" value="TreeGrafter"/>
</dbReference>
<organism evidence="3 4">
    <name type="scientific">Geotrypetes seraphini</name>
    <name type="common">Gaboon caecilian</name>
    <name type="synonym">Caecilia seraphini</name>
    <dbReference type="NCBI Taxonomy" id="260995"/>
    <lineage>
        <taxon>Eukaryota</taxon>
        <taxon>Metazoa</taxon>
        <taxon>Chordata</taxon>
        <taxon>Craniata</taxon>
        <taxon>Vertebrata</taxon>
        <taxon>Euteleostomi</taxon>
        <taxon>Amphibia</taxon>
        <taxon>Gymnophiona</taxon>
        <taxon>Geotrypetes</taxon>
    </lineage>
</organism>
<dbReference type="CTD" id="84283"/>
<gene>
    <name evidence="4 5 6" type="primary">TMEM79</name>
</gene>
<dbReference type="Proteomes" id="UP000515159">
    <property type="component" value="Chromosome 16"/>
</dbReference>
<evidence type="ECO:0000313" key="4">
    <source>
        <dbReference type="RefSeq" id="XP_033779749.1"/>
    </source>
</evidence>
<feature type="transmembrane region" description="Helical" evidence="2">
    <location>
        <begin position="360"/>
        <end position="381"/>
    </location>
</feature>